<feature type="non-terminal residue" evidence="2">
    <location>
        <position position="1"/>
    </location>
</feature>
<evidence type="ECO:0000256" key="1">
    <source>
        <dbReference type="SAM" id="MobiDB-lite"/>
    </source>
</evidence>
<name>K0T274_THAOC</name>
<dbReference type="EMBL" id="AGNL01013196">
    <property type="protein sequence ID" value="EJK67396.1"/>
    <property type="molecule type" value="Genomic_DNA"/>
</dbReference>
<protein>
    <submittedName>
        <fullName evidence="2">Uncharacterized protein</fullName>
    </submittedName>
</protein>
<organism evidence="2 3">
    <name type="scientific">Thalassiosira oceanica</name>
    <name type="common">Marine diatom</name>
    <dbReference type="NCBI Taxonomy" id="159749"/>
    <lineage>
        <taxon>Eukaryota</taxon>
        <taxon>Sar</taxon>
        <taxon>Stramenopiles</taxon>
        <taxon>Ochrophyta</taxon>
        <taxon>Bacillariophyta</taxon>
        <taxon>Coscinodiscophyceae</taxon>
        <taxon>Thalassiosirophycidae</taxon>
        <taxon>Thalassiosirales</taxon>
        <taxon>Thalassiosiraceae</taxon>
        <taxon>Thalassiosira</taxon>
    </lineage>
</organism>
<feature type="region of interest" description="Disordered" evidence="1">
    <location>
        <begin position="1"/>
        <end position="31"/>
    </location>
</feature>
<proteinExistence type="predicted"/>
<sequence length="31" mass="3573">KETSLDSWSLQDSDSIQDFVNPTSRRKDMDA</sequence>
<evidence type="ECO:0000313" key="2">
    <source>
        <dbReference type="EMBL" id="EJK67396.1"/>
    </source>
</evidence>
<gene>
    <name evidence="2" type="ORF">THAOC_11582</name>
</gene>
<dbReference type="AlphaFoldDB" id="K0T274"/>
<comment type="caution">
    <text evidence="2">The sequence shown here is derived from an EMBL/GenBank/DDBJ whole genome shotgun (WGS) entry which is preliminary data.</text>
</comment>
<feature type="compositionally biased region" description="Low complexity" evidence="1">
    <location>
        <begin position="1"/>
        <end position="18"/>
    </location>
</feature>
<accession>K0T274</accession>
<reference evidence="2 3" key="1">
    <citation type="journal article" date="2012" name="Genome Biol.">
        <title>Genome and low-iron response of an oceanic diatom adapted to chronic iron limitation.</title>
        <authorList>
            <person name="Lommer M."/>
            <person name="Specht M."/>
            <person name="Roy A.S."/>
            <person name="Kraemer L."/>
            <person name="Andreson R."/>
            <person name="Gutowska M.A."/>
            <person name="Wolf J."/>
            <person name="Bergner S.V."/>
            <person name="Schilhabel M.B."/>
            <person name="Klostermeier U.C."/>
            <person name="Beiko R.G."/>
            <person name="Rosenstiel P."/>
            <person name="Hippler M."/>
            <person name="Laroche J."/>
        </authorList>
    </citation>
    <scope>NUCLEOTIDE SEQUENCE [LARGE SCALE GENOMIC DNA]</scope>
    <source>
        <strain evidence="2 3">CCMP1005</strain>
    </source>
</reference>
<dbReference type="Proteomes" id="UP000266841">
    <property type="component" value="Unassembled WGS sequence"/>
</dbReference>
<keyword evidence="3" id="KW-1185">Reference proteome</keyword>
<evidence type="ECO:0000313" key="3">
    <source>
        <dbReference type="Proteomes" id="UP000266841"/>
    </source>
</evidence>